<protein>
    <submittedName>
        <fullName evidence="1">Uncharacterized protein</fullName>
    </submittedName>
</protein>
<dbReference type="AlphaFoldDB" id="A0A0C2RVA0"/>
<organism evidence="1 2">
    <name type="scientific">Amanita muscaria (strain Koide BX008)</name>
    <dbReference type="NCBI Taxonomy" id="946122"/>
    <lineage>
        <taxon>Eukaryota</taxon>
        <taxon>Fungi</taxon>
        <taxon>Dikarya</taxon>
        <taxon>Basidiomycota</taxon>
        <taxon>Agaricomycotina</taxon>
        <taxon>Agaricomycetes</taxon>
        <taxon>Agaricomycetidae</taxon>
        <taxon>Agaricales</taxon>
        <taxon>Pluteineae</taxon>
        <taxon>Amanitaceae</taxon>
        <taxon>Amanita</taxon>
    </lineage>
</organism>
<keyword evidence="2" id="KW-1185">Reference proteome</keyword>
<feature type="non-terminal residue" evidence="1">
    <location>
        <position position="234"/>
    </location>
</feature>
<evidence type="ECO:0000313" key="1">
    <source>
        <dbReference type="EMBL" id="KIL54165.1"/>
    </source>
</evidence>
<sequence>MAIWLKGNLTPQEMRDLILDPNSNFQKHIISWVESCQMGEFMTGTKEEVLQKVTEESKMQGYKDPTETMPAPPPPFCGQKHQNTRECKRCIQLNAWWQMYEETVDDLLSKSNIHNCDRGTNKDGSRNKRLPFVGCKDNKYRTCKARFPRPTYERTDIDPETGSINLKKLEPWINSFTPLLTYLSRCNTDVTCMWSGTAMKAVIVYISDYITKSGLKTHVIFEAIKSIFDKHQGI</sequence>
<accession>A0A0C2RVA0</accession>
<dbReference type="EMBL" id="KN818904">
    <property type="protein sequence ID" value="KIL54165.1"/>
    <property type="molecule type" value="Genomic_DNA"/>
</dbReference>
<name>A0A0C2RVA0_AMAMK</name>
<dbReference type="Proteomes" id="UP000054549">
    <property type="component" value="Unassembled WGS sequence"/>
</dbReference>
<evidence type="ECO:0000313" key="2">
    <source>
        <dbReference type="Proteomes" id="UP000054549"/>
    </source>
</evidence>
<proteinExistence type="predicted"/>
<dbReference type="OrthoDB" id="3229882at2759"/>
<dbReference type="STRING" id="946122.A0A0C2RVA0"/>
<reference evidence="1 2" key="1">
    <citation type="submission" date="2014-04" db="EMBL/GenBank/DDBJ databases">
        <title>Evolutionary Origins and Diversification of the Mycorrhizal Mutualists.</title>
        <authorList>
            <consortium name="DOE Joint Genome Institute"/>
            <consortium name="Mycorrhizal Genomics Consortium"/>
            <person name="Kohler A."/>
            <person name="Kuo A."/>
            <person name="Nagy L.G."/>
            <person name="Floudas D."/>
            <person name="Copeland A."/>
            <person name="Barry K.W."/>
            <person name="Cichocki N."/>
            <person name="Veneault-Fourrey C."/>
            <person name="LaButti K."/>
            <person name="Lindquist E.A."/>
            <person name="Lipzen A."/>
            <person name="Lundell T."/>
            <person name="Morin E."/>
            <person name="Murat C."/>
            <person name="Riley R."/>
            <person name="Ohm R."/>
            <person name="Sun H."/>
            <person name="Tunlid A."/>
            <person name="Henrissat B."/>
            <person name="Grigoriev I.V."/>
            <person name="Hibbett D.S."/>
            <person name="Martin F."/>
        </authorList>
    </citation>
    <scope>NUCLEOTIDE SEQUENCE [LARGE SCALE GENOMIC DNA]</scope>
    <source>
        <strain evidence="1 2">Koide BX008</strain>
    </source>
</reference>
<dbReference type="HOGENOM" id="CLU_034012_0_0_1"/>
<gene>
    <name evidence="1" type="ORF">M378DRAFT_53740</name>
</gene>
<dbReference type="InParanoid" id="A0A0C2RVA0"/>